<name>A0ABQ9AXI9_9ROSI</name>
<dbReference type="InterPro" id="IPR036291">
    <property type="entry name" value="NAD(P)-bd_dom_sf"/>
</dbReference>
<evidence type="ECO:0000256" key="3">
    <source>
        <dbReference type="ARBA" id="ARBA00023002"/>
    </source>
</evidence>
<dbReference type="InterPro" id="IPR002347">
    <property type="entry name" value="SDR_fam"/>
</dbReference>
<dbReference type="SUPFAM" id="SSF51735">
    <property type="entry name" value="NAD(P)-binding Rossmann-fold domains"/>
    <property type="match status" value="1"/>
</dbReference>
<dbReference type="PANTHER" id="PTHR43490:SF60">
    <property type="entry name" value="NAD(P)-BINDING ROSSMANN-FOLD SUPERFAMILY PROTEIN"/>
    <property type="match status" value="1"/>
</dbReference>
<reference evidence="5" key="1">
    <citation type="submission" date="2022-10" db="EMBL/GenBank/DDBJ databases">
        <authorList>
            <person name="Hyden B.L."/>
            <person name="Feng K."/>
            <person name="Yates T."/>
            <person name="Jawdy S."/>
            <person name="Smart L.B."/>
            <person name="Muchero W."/>
        </authorList>
    </citation>
    <scope>NUCLEOTIDE SEQUENCE</scope>
    <source>
        <tissue evidence="5">Shoot tip</tissue>
    </source>
</reference>
<accession>A0ABQ9AXI9</accession>
<dbReference type="PANTHER" id="PTHR43490">
    <property type="entry name" value="(+)-NEOMENTHOL DEHYDROGENASE"/>
    <property type="match status" value="1"/>
</dbReference>
<evidence type="ECO:0000256" key="2">
    <source>
        <dbReference type="ARBA" id="ARBA00022857"/>
    </source>
</evidence>
<evidence type="ECO:0000256" key="4">
    <source>
        <dbReference type="RuleBase" id="RU000363"/>
    </source>
</evidence>
<dbReference type="Gene3D" id="3.40.50.720">
    <property type="entry name" value="NAD(P)-binding Rossmann-like Domain"/>
    <property type="match status" value="2"/>
</dbReference>
<dbReference type="Pfam" id="PF13561">
    <property type="entry name" value="adh_short_C2"/>
    <property type="match status" value="1"/>
</dbReference>
<dbReference type="PRINTS" id="PR00081">
    <property type="entry name" value="GDHRDH"/>
</dbReference>
<gene>
    <name evidence="5" type="ORF">OIU77_004785</name>
</gene>
<evidence type="ECO:0000256" key="1">
    <source>
        <dbReference type="ARBA" id="ARBA00006484"/>
    </source>
</evidence>
<comment type="similarity">
    <text evidence="1 4">Belongs to the short-chain dehydrogenases/reductases (SDR) family.</text>
</comment>
<comment type="caution">
    <text evidence="5">The sequence shown here is derived from an EMBL/GenBank/DDBJ whole genome shotgun (WGS) entry which is preliminary data.</text>
</comment>
<organism evidence="5 6">
    <name type="scientific">Salix suchowensis</name>
    <dbReference type="NCBI Taxonomy" id="1278906"/>
    <lineage>
        <taxon>Eukaryota</taxon>
        <taxon>Viridiplantae</taxon>
        <taxon>Streptophyta</taxon>
        <taxon>Embryophyta</taxon>
        <taxon>Tracheophyta</taxon>
        <taxon>Spermatophyta</taxon>
        <taxon>Magnoliopsida</taxon>
        <taxon>eudicotyledons</taxon>
        <taxon>Gunneridae</taxon>
        <taxon>Pentapetalae</taxon>
        <taxon>rosids</taxon>
        <taxon>fabids</taxon>
        <taxon>Malpighiales</taxon>
        <taxon>Salicaceae</taxon>
        <taxon>Saliceae</taxon>
        <taxon>Salix</taxon>
    </lineage>
</organism>
<keyword evidence="3" id="KW-0560">Oxidoreductase</keyword>
<sequence>MNYPPHLALVSPSSIPKPAAAAASLDHSTMEVNKDTTEPYLSSPIPAITARWWCKDTVAVVTGANRGIGFSMVKQLAQLGLTVILTARDLEKGKKAKKFRVMDILINNAAVSFNDLYENSVDHAEIVMKTNFYGVKFLTEALLPMFRRSDSISRILNISSRLGSINKMRNPRMKEMLQNENLSAKQIEGMVDLFLENVKNGTWKNQGWPEIWTDYAVSKLALNAYSRVLAKQFEDFGLRVNCFCPGFTQTSMTGGKGHSHGG</sequence>
<dbReference type="Proteomes" id="UP001141253">
    <property type="component" value="Chromosome 13"/>
</dbReference>
<proteinExistence type="inferred from homology"/>
<protein>
    <submittedName>
        <fullName evidence="5">Uncharacterized protein</fullName>
    </submittedName>
</protein>
<reference evidence="5" key="2">
    <citation type="journal article" date="2023" name="Int. J. Mol. Sci.">
        <title>De Novo Assembly and Annotation of 11 Diverse Shrub Willow (Salix) Genomes Reveals Novel Gene Organization in Sex-Linked Regions.</title>
        <authorList>
            <person name="Hyden B."/>
            <person name="Feng K."/>
            <person name="Yates T.B."/>
            <person name="Jawdy S."/>
            <person name="Cereghino C."/>
            <person name="Smart L.B."/>
            <person name="Muchero W."/>
        </authorList>
    </citation>
    <scope>NUCLEOTIDE SEQUENCE</scope>
    <source>
        <tissue evidence="5">Shoot tip</tissue>
    </source>
</reference>
<evidence type="ECO:0000313" key="6">
    <source>
        <dbReference type="Proteomes" id="UP001141253"/>
    </source>
</evidence>
<dbReference type="PRINTS" id="PR00080">
    <property type="entry name" value="SDRFAMILY"/>
</dbReference>
<dbReference type="Pfam" id="PF00106">
    <property type="entry name" value="adh_short"/>
    <property type="match status" value="1"/>
</dbReference>
<dbReference type="EMBL" id="JAPFFI010000015">
    <property type="protein sequence ID" value="KAJ6360830.1"/>
    <property type="molecule type" value="Genomic_DNA"/>
</dbReference>
<evidence type="ECO:0000313" key="5">
    <source>
        <dbReference type="EMBL" id="KAJ6360830.1"/>
    </source>
</evidence>
<keyword evidence="6" id="KW-1185">Reference proteome</keyword>
<keyword evidence="2" id="KW-0521">NADP</keyword>